<feature type="compositionally biased region" description="Basic and acidic residues" evidence="8">
    <location>
        <begin position="694"/>
        <end position="704"/>
    </location>
</feature>
<evidence type="ECO:0000313" key="10">
    <source>
        <dbReference type="EMBL" id="PRP87573.1"/>
    </source>
</evidence>
<feature type="domain" description="TRAF-type" evidence="9">
    <location>
        <begin position="743"/>
        <end position="813"/>
    </location>
</feature>
<evidence type="ECO:0000256" key="6">
    <source>
        <dbReference type="ARBA" id="ARBA00022833"/>
    </source>
</evidence>
<feature type="compositionally biased region" description="Basic and acidic residues" evidence="8">
    <location>
        <begin position="1"/>
        <end position="11"/>
    </location>
</feature>
<evidence type="ECO:0000256" key="7">
    <source>
        <dbReference type="PROSITE-ProRule" id="PRU00207"/>
    </source>
</evidence>
<dbReference type="SUPFAM" id="SSF54495">
    <property type="entry name" value="UBC-like"/>
    <property type="match status" value="1"/>
</dbReference>
<dbReference type="PROSITE" id="PS50145">
    <property type="entry name" value="ZF_TRAF"/>
    <property type="match status" value="1"/>
</dbReference>
<dbReference type="Gene3D" id="3.10.330.10">
    <property type="match status" value="1"/>
</dbReference>
<evidence type="ECO:0000256" key="4">
    <source>
        <dbReference type="ARBA" id="ARBA00022771"/>
    </source>
</evidence>
<comment type="similarity">
    <text evidence="2">Belongs to the UFD1 family.</text>
</comment>
<dbReference type="Pfam" id="PF03152">
    <property type="entry name" value="UFD1_N1"/>
    <property type="match status" value="1"/>
</dbReference>
<dbReference type="EMBL" id="MDYQ01000019">
    <property type="protein sequence ID" value="PRP87573.1"/>
    <property type="molecule type" value="Genomic_DNA"/>
</dbReference>
<keyword evidence="5" id="KW-0833">Ubl conjugation pathway</keyword>
<dbReference type="InterPro" id="IPR013083">
    <property type="entry name" value="Znf_RING/FYVE/PHD"/>
</dbReference>
<dbReference type="InterPro" id="IPR055417">
    <property type="entry name" value="UFD1_N1"/>
</dbReference>
<dbReference type="Gene3D" id="3.10.110.10">
    <property type="entry name" value="Ubiquitin Conjugating Enzyme"/>
    <property type="match status" value="1"/>
</dbReference>
<sequence>MSSEEQDKMDLDPSNEQNQLTDEQRAVLNSLNFSVPATQPAQTEVRKQFKEWKSNNSDVNLSLDSVRDQQEQQLFFTLVLPSVDPIFFQVYCDEHWKPLLVVSENIMIEDQLPIINEQMESVDSLATLLELFSQTLRDLAVHFAPSEPPKPATPIINPEPVISSPIVSEPTTAPFPIMPGHHVTFPGHGGHMNHQPFPRPFGWPFNNHPAMSNDPPVTPTPEDWKNLIIPAVQITLTQHNMQTYEIEEWVRRIQAFLNKGQQKKALKMIQGEILQGMIPPHIQKFFDYRPMHLRRSTDNRDDMAIVDGTDEAQQFLQIELDTLKEINTKELGFEAGPVNNNLFHWQARLFGFGQDTKMGSELYEMAIRQAQDNRSMSNKVEGEVILEIKFPPNYPYQKPSFRIVKPRFDGLQIDLAPVVSKVSNGDKMESDEKRQKTSHEPWNQDVSLLEMIQMIRTYILDSQTSSVLTDNGLDNYSLSTVGGFWRFYTAVTPSTVSLPTELESGGKIILPSDALEELTQNDLSDSSELRSSYGWNQNPSLRQSNSGAPMIFEISAERGHTSYCGVEEFTAEEGSVIVPEWVLKNLRAKEGDQVTLRRVKLPRGTFVKLQPHTAEFLEVNDTRAMFEWVLPKFMVLNQGDTIVVPYRDKKYTFNVMEVKPGNSVHIIDSDINVDFAPPISGEVPTRAEFSTSFTEKEDKEEKKGAAVGMGGNTYDTTDKQEGVDYKICDNCRKPINMSNYSMHSLTCARNNYLCPGCDEVIQKSKKEEHMQEVHAMVYCECGAHMQKRDLPLHRQNDCPKRTVTCNYCPLQMPYNERFEHEAKCGSQTVKCEGCSRYIMKKDLDVHEVECQFAREAGVYNRNETYTQPTYTAPPPPQPQEDNRMACPICRTSFEHLDDLQVHMITSHEETLVPEE</sequence>
<evidence type="ECO:0000256" key="1">
    <source>
        <dbReference type="ARBA" id="ARBA00003051"/>
    </source>
</evidence>
<dbReference type="InterPro" id="IPR055418">
    <property type="entry name" value="UFD1_N2"/>
</dbReference>
<evidence type="ECO:0000313" key="11">
    <source>
        <dbReference type="Proteomes" id="UP000241769"/>
    </source>
</evidence>
<dbReference type="InterPro" id="IPR042299">
    <property type="entry name" value="Ufd1-like_Nn"/>
</dbReference>
<dbReference type="Proteomes" id="UP000241769">
    <property type="component" value="Unassembled WGS sequence"/>
</dbReference>
<dbReference type="GO" id="GO:0008270">
    <property type="term" value="F:zinc ion binding"/>
    <property type="evidence" value="ECO:0007669"/>
    <property type="project" value="UniProtKB-KW"/>
</dbReference>
<dbReference type="PROSITE" id="PS00028">
    <property type="entry name" value="ZINC_FINGER_C2H2_1"/>
    <property type="match status" value="1"/>
</dbReference>
<evidence type="ECO:0000256" key="3">
    <source>
        <dbReference type="ARBA" id="ARBA00022723"/>
    </source>
</evidence>
<protein>
    <recommendedName>
        <fullName evidence="9">TRAF-type domain-containing protein</fullName>
    </recommendedName>
</protein>
<keyword evidence="4 7" id="KW-0863">Zinc-finger</keyword>
<feature type="region of interest" description="Disordered" evidence="8">
    <location>
        <begin position="1"/>
        <end position="23"/>
    </location>
</feature>
<dbReference type="Gene3D" id="2.40.40.50">
    <property type="entry name" value="Ubiquitin fusion degradation protein UFD1, N-terminal domain"/>
    <property type="match status" value="1"/>
</dbReference>
<dbReference type="InterPro" id="IPR001293">
    <property type="entry name" value="Znf_TRAF"/>
</dbReference>
<proteinExistence type="inferred from homology"/>
<feature type="zinc finger region" description="TRAF-type" evidence="7">
    <location>
        <begin position="743"/>
        <end position="813"/>
    </location>
</feature>
<dbReference type="STRING" id="1890364.A0A2P6NUC5"/>
<keyword evidence="11" id="KW-1185">Reference proteome</keyword>
<evidence type="ECO:0000256" key="5">
    <source>
        <dbReference type="ARBA" id="ARBA00022786"/>
    </source>
</evidence>
<dbReference type="Gene3D" id="3.30.40.10">
    <property type="entry name" value="Zinc/RING finger domain, C3HC4 (zinc finger)"/>
    <property type="match status" value="2"/>
</dbReference>
<evidence type="ECO:0000256" key="8">
    <source>
        <dbReference type="SAM" id="MobiDB-lite"/>
    </source>
</evidence>
<dbReference type="Pfam" id="PF21366">
    <property type="entry name" value="TRAFD1-XIAF1_ZnF"/>
    <property type="match status" value="1"/>
</dbReference>
<evidence type="ECO:0000259" key="9">
    <source>
        <dbReference type="PROSITE" id="PS50145"/>
    </source>
</evidence>
<feature type="region of interest" description="Disordered" evidence="8">
    <location>
        <begin position="689"/>
        <end position="713"/>
    </location>
</feature>
<dbReference type="InterPro" id="IPR013087">
    <property type="entry name" value="Znf_C2H2_type"/>
</dbReference>
<comment type="caution">
    <text evidence="10">The sequence shown here is derived from an EMBL/GenBank/DDBJ whole genome shotgun (WGS) entry which is preliminary data.</text>
</comment>
<gene>
    <name evidence="10" type="ORF">PROFUN_04600</name>
</gene>
<keyword evidence="3 7" id="KW-0479">Metal-binding</keyword>
<dbReference type="OrthoDB" id="26354at2759"/>
<name>A0A2P6NUC5_9EUKA</name>
<comment type="function">
    <text evidence="1">Probable adapter protein and signal transducer that links members of the tumor necrosis factor receptor family to different signaling pathways by association with the receptor cytoplasmic domain and kinases.</text>
</comment>
<dbReference type="AlphaFoldDB" id="A0A2P6NUC5"/>
<dbReference type="SMART" id="SM00355">
    <property type="entry name" value="ZnF_C2H2"/>
    <property type="match status" value="2"/>
</dbReference>
<dbReference type="GO" id="GO:0036503">
    <property type="term" value="P:ERAD pathway"/>
    <property type="evidence" value="ECO:0007669"/>
    <property type="project" value="TreeGrafter"/>
</dbReference>
<reference evidence="10 11" key="1">
    <citation type="journal article" date="2018" name="Genome Biol. Evol.">
        <title>Multiple Roots of Fruiting Body Formation in Amoebozoa.</title>
        <authorList>
            <person name="Hillmann F."/>
            <person name="Forbes G."/>
            <person name="Novohradska S."/>
            <person name="Ferling I."/>
            <person name="Riege K."/>
            <person name="Groth M."/>
            <person name="Westermann M."/>
            <person name="Marz M."/>
            <person name="Spaller T."/>
            <person name="Winckler T."/>
            <person name="Schaap P."/>
            <person name="Glockner G."/>
        </authorList>
    </citation>
    <scope>NUCLEOTIDE SEQUENCE [LARGE SCALE GENOMIC DNA]</scope>
    <source>
        <strain evidence="10 11">Jena</strain>
    </source>
</reference>
<dbReference type="Pfam" id="PF24842">
    <property type="entry name" value="UFD1_N2"/>
    <property type="match status" value="1"/>
</dbReference>
<dbReference type="PANTHER" id="PTHR12555">
    <property type="entry name" value="UBIQUITIN FUSION DEGRADATON PROTEIN 1"/>
    <property type="match status" value="1"/>
</dbReference>
<dbReference type="InterPro" id="IPR016135">
    <property type="entry name" value="UBQ-conjugating_enzyme/RWD"/>
</dbReference>
<dbReference type="InterPro" id="IPR004854">
    <property type="entry name" value="Ufd1-like"/>
</dbReference>
<dbReference type="GO" id="GO:0031593">
    <property type="term" value="F:polyubiquitin modification-dependent protein binding"/>
    <property type="evidence" value="ECO:0007669"/>
    <property type="project" value="TreeGrafter"/>
</dbReference>
<dbReference type="InterPro" id="IPR049439">
    <property type="entry name" value="TRAFD1-XIAF1_Znf"/>
</dbReference>
<dbReference type="InParanoid" id="A0A2P6NUC5"/>
<accession>A0A2P6NUC5</accession>
<evidence type="ECO:0000256" key="2">
    <source>
        <dbReference type="ARBA" id="ARBA00006043"/>
    </source>
</evidence>
<feature type="compositionally biased region" description="Polar residues" evidence="8">
    <location>
        <begin position="14"/>
        <end position="23"/>
    </location>
</feature>
<keyword evidence="6 7" id="KW-0862">Zinc</keyword>
<organism evidence="10 11">
    <name type="scientific">Planoprotostelium fungivorum</name>
    <dbReference type="NCBI Taxonomy" id="1890364"/>
    <lineage>
        <taxon>Eukaryota</taxon>
        <taxon>Amoebozoa</taxon>
        <taxon>Evosea</taxon>
        <taxon>Variosea</taxon>
        <taxon>Cavosteliida</taxon>
        <taxon>Cavosteliaceae</taxon>
        <taxon>Planoprotostelium</taxon>
    </lineage>
</organism>
<dbReference type="PANTHER" id="PTHR12555:SF13">
    <property type="entry name" value="UBIQUITIN RECOGNITION FACTOR IN ER-ASSOCIATED DEGRADATION PROTEIN 1"/>
    <property type="match status" value="1"/>
</dbReference>
<dbReference type="GO" id="GO:0034098">
    <property type="term" value="C:VCP-NPL4-UFD1 AAA ATPase complex"/>
    <property type="evidence" value="ECO:0007669"/>
    <property type="project" value="TreeGrafter"/>
</dbReference>
<dbReference type="GO" id="GO:0006511">
    <property type="term" value="P:ubiquitin-dependent protein catabolic process"/>
    <property type="evidence" value="ECO:0007669"/>
    <property type="project" value="InterPro"/>
</dbReference>